<name>A0A2T6BNA8_9RHOB</name>
<dbReference type="AlphaFoldDB" id="A0A2T6BNA8"/>
<accession>A0A2T6BNA8</accession>
<comment type="similarity">
    <text evidence="1">Belongs to the pseudomonas-type ThrB family.</text>
</comment>
<proteinExistence type="inferred from homology"/>
<organism evidence="3 4">
    <name type="scientific">Litoreibacter ponti</name>
    <dbReference type="NCBI Taxonomy" id="1510457"/>
    <lineage>
        <taxon>Bacteria</taxon>
        <taxon>Pseudomonadati</taxon>
        <taxon>Pseudomonadota</taxon>
        <taxon>Alphaproteobacteria</taxon>
        <taxon>Rhodobacterales</taxon>
        <taxon>Roseobacteraceae</taxon>
        <taxon>Litoreibacter</taxon>
    </lineage>
</organism>
<dbReference type="GO" id="GO:0019202">
    <property type="term" value="F:amino acid kinase activity"/>
    <property type="evidence" value="ECO:0007669"/>
    <property type="project" value="TreeGrafter"/>
</dbReference>
<dbReference type="Gene3D" id="3.90.1200.10">
    <property type="match status" value="1"/>
</dbReference>
<keyword evidence="3" id="KW-0808">Transferase</keyword>
<dbReference type="PANTHER" id="PTHR21064">
    <property type="entry name" value="AMINOGLYCOSIDE PHOSPHOTRANSFERASE DOMAIN-CONTAINING PROTEIN-RELATED"/>
    <property type="match status" value="1"/>
</dbReference>
<dbReference type="InterPro" id="IPR050249">
    <property type="entry name" value="Pseudomonas-type_ThrB"/>
</dbReference>
<reference evidence="3 4" key="1">
    <citation type="submission" date="2018-04" db="EMBL/GenBank/DDBJ databases">
        <title>Genomic Encyclopedia of Archaeal and Bacterial Type Strains, Phase II (KMG-II): from individual species to whole genera.</title>
        <authorList>
            <person name="Goeker M."/>
        </authorList>
    </citation>
    <scope>NUCLEOTIDE SEQUENCE [LARGE SCALE GENOMIC DNA]</scope>
    <source>
        <strain evidence="3 4">DSM 100977</strain>
    </source>
</reference>
<keyword evidence="4" id="KW-1185">Reference proteome</keyword>
<evidence type="ECO:0000256" key="1">
    <source>
        <dbReference type="ARBA" id="ARBA00038240"/>
    </source>
</evidence>
<evidence type="ECO:0000259" key="2">
    <source>
        <dbReference type="Pfam" id="PF01636"/>
    </source>
</evidence>
<evidence type="ECO:0000313" key="3">
    <source>
        <dbReference type="EMBL" id="PTX57551.1"/>
    </source>
</evidence>
<sequence length="320" mass="35643">MDDREVMAHAVRAAGAWGGLGAAPRLIRNRENAVFDVTLTNGTRAALRLHRAGYQTTPSIEAELTWCEALAKDGFPCPEPLRTLEGALTDEHAFAPVASLVSWIDADQIGENGVAFAGSVEAHCALYRDVGALLKRLHETTRRLSLEPLPRPKWDINGLVGDRPLWGRFWENPALDDAEKTRLLEARSLADSQLRRLDQEMQLIHADLLQENILARGDALYLIDFDDSGYGFTGYDLGTAMIQHCEIAYFDTLSDALLDGYGADTRMRASLPLFVMLRAMASCGWIMSRCPHDDPRQRFYAERALRCTERFLQTTTSSSS</sequence>
<dbReference type="SUPFAM" id="SSF56112">
    <property type="entry name" value="Protein kinase-like (PK-like)"/>
    <property type="match status" value="1"/>
</dbReference>
<dbReference type="OrthoDB" id="241498at2"/>
<dbReference type="Proteomes" id="UP000243978">
    <property type="component" value="Unassembled WGS sequence"/>
</dbReference>
<dbReference type="RefSeq" id="WP_107845639.1">
    <property type="nucleotide sequence ID" value="NZ_QBKS01000001.1"/>
</dbReference>
<gene>
    <name evidence="3" type="ORF">C8N43_2221</name>
</gene>
<protein>
    <submittedName>
        <fullName evidence="3">Ser/Thr protein kinase RdoA (MazF antagonist)</fullName>
    </submittedName>
</protein>
<evidence type="ECO:0000313" key="4">
    <source>
        <dbReference type="Proteomes" id="UP000243978"/>
    </source>
</evidence>
<dbReference type="Pfam" id="PF01636">
    <property type="entry name" value="APH"/>
    <property type="match status" value="1"/>
</dbReference>
<comment type="caution">
    <text evidence="3">The sequence shown here is derived from an EMBL/GenBank/DDBJ whole genome shotgun (WGS) entry which is preliminary data.</text>
</comment>
<dbReference type="InterPro" id="IPR011009">
    <property type="entry name" value="Kinase-like_dom_sf"/>
</dbReference>
<feature type="domain" description="Aminoglycoside phosphotransferase" evidence="2">
    <location>
        <begin position="29"/>
        <end position="265"/>
    </location>
</feature>
<keyword evidence="3" id="KW-0418">Kinase</keyword>
<dbReference type="EMBL" id="QBKS01000001">
    <property type="protein sequence ID" value="PTX57551.1"/>
    <property type="molecule type" value="Genomic_DNA"/>
</dbReference>
<dbReference type="InterPro" id="IPR002575">
    <property type="entry name" value="Aminoglycoside_PTrfase"/>
</dbReference>
<dbReference type="PANTHER" id="PTHR21064:SF6">
    <property type="entry name" value="AMINOGLYCOSIDE PHOSPHOTRANSFERASE DOMAIN-CONTAINING PROTEIN"/>
    <property type="match status" value="1"/>
</dbReference>